<feature type="compositionally biased region" description="Basic and acidic residues" evidence="1">
    <location>
        <begin position="119"/>
        <end position="130"/>
    </location>
</feature>
<evidence type="ECO:0000256" key="2">
    <source>
        <dbReference type="SAM" id="SignalP"/>
    </source>
</evidence>
<dbReference type="EMBL" id="QKKF02012754">
    <property type="protein sequence ID" value="RZF43353.1"/>
    <property type="molecule type" value="Genomic_DNA"/>
</dbReference>
<feature type="region of interest" description="Disordered" evidence="1">
    <location>
        <begin position="518"/>
        <end position="544"/>
    </location>
</feature>
<feature type="compositionally biased region" description="Polar residues" evidence="1">
    <location>
        <begin position="293"/>
        <end position="304"/>
    </location>
</feature>
<sequence>MPDSWLPALVLMWLCVMPPALCMPTPKRLPEPLALVRQGAGHRAEVLAGRDFLSVFMRTSSSRSASRHHAATSDFSENTNSVQQLHRVEGEERDINQKGENVLEATDYAEDFESARNFNSRDRFTEDRHRPLPSSPTTPVTETPTTTTTETPTTTPEPEGDHSTFYDLDEENPSEIGGPSGTERSFANYWARFTERAPSTPPPATSTADASDQPLQVISVRVSSSVVRHSHKVDDHSTPKPFESEKLIKSASRLVTEEQPTLTAVQRSSLNVEEAPLIEGHHYAPYRPIHTSTTVATPQTSPPANSFGIRHLQKPPSQPNGFSGVQQNPAQQPSTDYHNSPEALAAVQEEINVHRTDFLKLKDTKPENRTHKVSRYELENKPRSEDDEAEARSQSDNYSRFGKQDEKEEKVGDVTGYDNEPKALAYHYDPQNPQLSPVSYQTSVSSATSGSRVRFYSEPLGYRKASSAQRQTLEQQQPLAAVAERSYEQPERVYGVPEQNYEVDEAVSVVTNGRTHGVQAAPAAPAPSPPPPGATSEDPNKSGYVLEGRNFRKYRVEEKTADGFIVGEYGVVSHDDGSLRGVRYTADSTINPRLIYDALVKFLSLK</sequence>
<proteinExistence type="predicted"/>
<feature type="compositionally biased region" description="Polar residues" evidence="1">
    <location>
        <begin position="74"/>
        <end position="84"/>
    </location>
</feature>
<feature type="compositionally biased region" description="Polar residues" evidence="1">
    <location>
        <begin position="431"/>
        <end position="450"/>
    </location>
</feature>
<evidence type="ECO:0000313" key="3">
    <source>
        <dbReference type="EMBL" id="RZF43353.1"/>
    </source>
</evidence>
<feature type="compositionally biased region" description="Pro residues" evidence="1">
    <location>
        <begin position="524"/>
        <end position="533"/>
    </location>
</feature>
<evidence type="ECO:0000256" key="1">
    <source>
        <dbReference type="SAM" id="MobiDB-lite"/>
    </source>
</evidence>
<feature type="region of interest" description="Disordered" evidence="1">
    <location>
        <begin position="63"/>
        <end position="101"/>
    </location>
</feature>
<accession>A0A482XCD8</accession>
<evidence type="ECO:0000313" key="4">
    <source>
        <dbReference type="Proteomes" id="UP000291343"/>
    </source>
</evidence>
<name>A0A482XCD8_LAOST</name>
<dbReference type="InParanoid" id="A0A482XCD8"/>
<gene>
    <name evidence="3" type="ORF">LSTR_LSTR001614</name>
</gene>
<dbReference type="Proteomes" id="UP000291343">
    <property type="component" value="Unassembled WGS sequence"/>
</dbReference>
<dbReference type="OrthoDB" id="6507260at2759"/>
<feature type="compositionally biased region" description="Basic and acidic residues" evidence="1">
    <location>
        <begin position="402"/>
        <end position="412"/>
    </location>
</feature>
<keyword evidence="2" id="KW-0732">Signal</keyword>
<feature type="signal peptide" evidence="2">
    <location>
        <begin position="1"/>
        <end position="22"/>
    </location>
</feature>
<reference evidence="3 4" key="1">
    <citation type="journal article" date="2017" name="Gigascience">
        <title>Genome sequence of the small brown planthopper, Laodelphax striatellus.</title>
        <authorList>
            <person name="Zhu J."/>
            <person name="Jiang F."/>
            <person name="Wang X."/>
            <person name="Yang P."/>
            <person name="Bao Y."/>
            <person name="Zhao W."/>
            <person name="Wang W."/>
            <person name="Lu H."/>
            <person name="Wang Q."/>
            <person name="Cui N."/>
            <person name="Li J."/>
            <person name="Chen X."/>
            <person name="Luo L."/>
            <person name="Yu J."/>
            <person name="Kang L."/>
            <person name="Cui F."/>
        </authorList>
    </citation>
    <scope>NUCLEOTIDE SEQUENCE [LARGE SCALE GENOMIC DNA]</scope>
    <source>
        <strain evidence="3">Lst14</strain>
    </source>
</reference>
<organism evidence="3 4">
    <name type="scientific">Laodelphax striatellus</name>
    <name type="common">Small brown planthopper</name>
    <name type="synonym">Delphax striatella</name>
    <dbReference type="NCBI Taxonomy" id="195883"/>
    <lineage>
        <taxon>Eukaryota</taxon>
        <taxon>Metazoa</taxon>
        <taxon>Ecdysozoa</taxon>
        <taxon>Arthropoda</taxon>
        <taxon>Hexapoda</taxon>
        <taxon>Insecta</taxon>
        <taxon>Pterygota</taxon>
        <taxon>Neoptera</taxon>
        <taxon>Paraneoptera</taxon>
        <taxon>Hemiptera</taxon>
        <taxon>Auchenorrhyncha</taxon>
        <taxon>Fulgoroidea</taxon>
        <taxon>Delphacidae</taxon>
        <taxon>Criomorphinae</taxon>
        <taxon>Laodelphax</taxon>
    </lineage>
</organism>
<comment type="caution">
    <text evidence="3">The sequence shown here is derived from an EMBL/GenBank/DDBJ whole genome shotgun (WGS) entry which is preliminary data.</text>
</comment>
<feature type="region of interest" description="Disordered" evidence="1">
    <location>
        <begin position="293"/>
        <end position="450"/>
    </location>
</feature>
<feature type="chain" id="PRO_5019744434" evidence="2">
    <location>
        <begin position="23"/>
        <end position="606"/>
    </location>
</feature>
<feature type="compositionally biased region" description="Basic and acidic residues" evidence="1">
    <location>
        <begin position="86"/>
        <end position="97"/>
    </location>
</feature>
<protein>
    <submittedName>
        <fullName evidence="3">Uncharacterized protein</fullName>
    </submittedName>
</protein>
<keyword evidence="4" id="KW-1185">Reference proteome</keyword>
<feature type="compositionally biased region" description="Low complexity" evidence="1">
    <location>
        <begin position="137"/>
        <end position="157"/>
    </location>
</feature>
<feature type="region of interest" description="Disordered" evidence="1">
    <location>
        <begin position="113"/>
        <end position="184"/>
    </location>
</feature>
<feature type="compositionally biased region" description="Polar residues" evidence="1">
    <location>
        <begin position="319"/>
        <end position="338"/>
    </location>
</feature>
<dbReference type="AlphaFoldDB" id="A0A482XCD8"/>
<feature type="compositionally biased region" description="Basic and acidic residues" evidence="1">
    <location>
        <begin position="351"/>
        <end position="384"/>
    </location>
</feature>